<keyword evidence="2" id="KW-1185">Reference proteome</keyword>
<comment type="caution">
    <text evidence="1">The sequence shown here is derived from an EMBL/GenBank/DDBJ whole genome shotgun (WGS) entry which is preliminary data.</text>
</comment>
<accession>A0ABP8GV79</accession>
<evidence type="ECO:0000313" key="2">
    <source>
        <dbReference type="Proteomes" id="UP001500582"/>
    </source>
</evidence>
<gene>
    <name evidence="1" type="ORF">GCM10023149_35510</name>
</gene>
<evidence type="ECO:0000313" key="1">
    <source>
        <dbReference type="EMBL" id="GAA4330371.1"/>
    </source>
</evidence>
<sequence>MNINQRIIRERKPVSTLPLVDSINSRKGDSGSSLKIKFSILKIAKLKNAISNNKPKIESIFQ</sequence>
<dbReference type="Proteomes" id="UP001500582">
    <property type="component" value="Unassembled WGS sequence"/>
</dbReference>
<reference evidence="2" key="1">
    <citation type="journal article" date="2019" name="Int. J. Syst. Evol. Microbiol.">
        <title>The Global Catalogue of Microorganisms (GCM) 10K type strain sequencing project: providing services to taxonomists for standard genome sequencing and annotation.</title>
        <authorList>
            <consortium name="The Broad Institute Genomics Platform"/>
            <consortium name="The Broad Institute Genome Sequencing Center for Infectious Disease"/>
            <person name="Wu L."/>
            <person name="Ma J."/>
        </authorList>
    </citation>
    <scope>NUCLEOTIDE SEQUENCE [LARGE SCALE GENOMIC DNA]</scope>
    <source>
        <strain evidence="2">JCM 17705</strain>
    </source>
</reference>
<organism evidence="1 2">
    <name type="scientific">Mucilaginibacter gynuensis</name>
    <dbReference type="NCBI Taxonomy" id="1302236"/>
    <lineage>
        <taxon>Bacteria</taxon>
        <taxon>Pseudomonadati</taxon>
        <taxon>Bacteroidota</taxon>
        <taxon>Sphingobacteriia</taxon>
        <taxon>Sphingobacteriales</taxon>
        <taxon>Sphingobacteriaceae</taxon>
        <taxon>Mucilaginibacter</taxon>
    </lineage>
</organism>
<name>A0ABP8GV79_9SPHI</name>
<proteinExistence type="predicted"/>
<protein>
    <submittedName>
        <fullName evidence="1">Uncharacterized protein</fullName>
    </submittedName>
</protein>
<dbReference type="EMBL" id="BAABFT010000010">
    <property type="protein sequence ID" value="GAA4330371.1"/>
    <property type="molecule type" value="Genomic_DNA"/>
</dbReference>